<dbReference type="PROSITE" id="PS50876">
    <property type="entry name" value="ZF_INTEGRASE"/>
    <property type="match status" value="1"/>
</dbReference>
<feature type="domain" description="Integrase catalytic" evidence="12">
    <location>
        <begin position="152"/>
        <end position="274"/>
    </location>
</feature>
<feature type="non-terminal residue" evidence="13">
    <location>
        <position position="274"/>
    </location>
</feature>
<keyword evidence="2" id="KW-0808">Transferase</keyword>
<dbReference type="PROSITE" id="PS50994">
    <property type="entry name" value="INTEGRASE"/>
    <property type="match status" value="1"/>
</dbReference>
<sequence length="274" mass="30455">QTLELRGVVWALNFWKEEPVNVVSDSLYVVGTVQRIKRAMIKTLKNKILAALMTQLLHLLDQRTQPYFVTHIRSHQKLDGGLAIGNNRADKLVAPAWTSFAVNKFQQAVLSHDFFHQSADVLVRQFGLTSSDARGIVQACSACHKNGLGIGLGVNPWGLQALQLWQMDVTHVAEFGRLKYVHVCIDTFSHAMWVSTQAGEGTRYVIRQMHACIAALGIPTELKTDNGPGYTSQCFQRFCMKWGISHVTGIAHSPTGQAIIEQTHGVLKSILQKQ</sequence>
<evidence type="ECO:0000259" key="11">
    <source>
        <dbReference type="PROSITE" id="PS50879"/>
    </source>
</evidence>
<dbReference type="InterPro" id="IPR012337">
    <property type="entry name" value="RNaseH-like_sf"/>
</dbReference>
<dbReference type="Proteomes" id="UP000053258">
    <property type="component" value="Unassembled WGS sequence"/>
</dbReference>
<evidence type="ECO:0000313" key="14">
    <source>
        <dbReference type="Proteomes" id="UP000053258"/>
    </source>
</evidence>
<dbReference type="PANTHER" id="PTHR41694">
    <property type="entry name" value="ENDOGENOUS RETROVIRUS GROUP K MEMBER POL PROTEIN"/>
    <property type="match status" value="1"/>
</dbReference>
<protein>
    <recommendedName>
        <fullName evidence="1">RNA-directed DNA polymerase</fullName>
        <ecNumber evidence="1">2.7.7.49</ecNumber>
    </recommendedName>
</protein>
<evidence type="ECO:0000313" key="13">
    <source>
        <dbReference type="EMBL" id="KFW79465.1"/>
    </source>
</evidence>
<evidence type="ECO:0000256" key="6">
    <source>
        <dbReference type="ARBA" id="ARBA00022759"/>
    </source>
</evidence>
<feature type="non-terminal residue" evidence="13">
    <location>
        <position position="1"/>
    </location>
</feature>
<evidence type="ECO:0000256" key="9">
    <source>
        <dbReference type="PROSITE-ProRule" id="PRU00450"/>
    </source>
</evidence>
<dbReference type="GO" id="GO:0004523">
    <property type="term" value="F:RNA-DNA hybrid ribonuclease activity"/>
    <property type="evidence" value="ECO:0007669"/>
    <property type="project" value="InterPro"/>
</dbReference>
<organism evidence="13 14">
    <name type="scientific">Manacus vitellinus</name>
    <name type="common">golden-collared manakin</name>
    <dbReference type="NCBI Taxonomy" id="328815"/>
    <lineage>
        <taxon>Eukaryota</taxon>
        <taxon>Metazoa</taxon>
        <taxon>Chordata</taxon>
        <taxon>Craniata</taxon>
        <taxon>Vertebrata</taxon>
        <taxon>Euteleostomi</taxon>
        <taxon>Archelosauria</taxon>
        <taxon>Archosauria</taxon>
        <taxon>Dinosauria</taxon>
        <taxon>Saurischia</taxon>
        <taxon>Theropoda</taxon>
        <taxon>Coelurosauria</taxon>
        <taxon>Aves</taxon>
        <taxon>Neognathae</taxon>
        <taxon>Neoaves</taxon>
        <taxon>Telluraves</taxon>
        <taxon>Australaves</taxon>
        <taxon>Passeriformes</taxon>
        <taxon>Pipridae</taxon>
        <taxon>Manacus</taxon>
    </lineage>
</organism>
<dbReference type="SUPFAM" id="SSF53098">
    <property type="entry name" value="Ribonuclease H-like"/>
    <property type="match status" value="2"/>
</dbReference>
<feature type="domain" description="Integrase-type" evidence="10">
    <location>
        <begin position="103"/>
        <end position="144"/>
    </location>
</feature>
<dbReference type="Gene3D" id="1.10.10.200">
    <property type="match status" value="1"/>
</dbReference>
<dbReference type="InterPro" id="IPR002156">
    <property type="entry name" value="RNaseH_domain"/>
</dbReference>
<dbReference type="GO" id="GO:0003964">
    <property type="term" value="F:RNA-directed DNA polymerase activity"/>
    <property type="evidence" value="ECO:0007669"/>
    <property type="project" value="UniProtKB-KW"/>
</dbReference>
<keyword evidence="9" id="KW-0863">Zinc-finger</keyword>
<evidence type="ECO:0000256" key="3">
    <source>
        <dbReference type="ARBA" id="ARBA00022695"/>
    </source>
</evidence>
<dbReference type="PANTHER" id="PTHR41694:SF3">
    <property type="entry name" value="RNA-DIRECTED DNA POLYMERASE-RELATED"/>
    <property type="match status" value="1"/>
</dbReference>
<evidence type="ECO:0000256" key="8">
    <source>
        <dbReference type="ARBA" id="ARBA00022918"/>
    </source>
</evidence>
<keyword evidence="5" id="KW-0479">Metal-binding</keyword>
<dbReference type="Pfam" id="PF02022">
    <property type="entry name" value="Integrase_Zn"/>
    <property type="match status" value="1"/>
</dbReference>
<keyword evidence="14" id="KW-1185">Reference proteome</keyword>
<dbReference type="Pfam" id="PF00665">
    <property type="entry name" value="rve"/>
    <property type="match status" value="1"/>
</dbReference>
<evidence type="ECO:0000256" key="5">
    <source>
        <dbReference type="ARBA" id="ARBA00022723"/>
    </source>
</evidence>
<dbReference type="OrthoDB" id="9386368at2759"/>
<dbReference type="InterPro" id="IPR017856">
    <property type="entry name" value="Integrase-like_N"/>
</dbReference>
<dbReference type="GO" id="GO:0015074">
    <property type="term" value="P:DNA integration"/>
    <property type="evidence" value="ECO:0007669"/>
    <property type="project" value="InterPro"/>
</dbReference>
<dbReference type="SUPFAM" id="SSF46919">
    <property type="entry name" value="N-terminal Zn binding domain of HIV integrase"/>
    <property type="match status" value="1"/>
</dbReference>
<evidence type="ECO:0000256" key="4">
    <source>
        <dbReference type="ARBA" id="ARBA00022722"/>
    </source>
</evidence>
<feature type="domain" description="RNase H type-1" evidence="11">
    <location>
        <begin position="1"/>
        <end position="98"/>
    </location>
</feature>
<dbReference type="GO" id="GO:0008270">
    <property type="term" value="F:zinc ion binding"/>
    <property type="evidence" value="ECO:0007669"/>
    <property type="project" value="UniProtKB-KW"/>
</dbReference>
<dbReference type="InterPro" id="IPR003308">
    <property type="entry name" value="Integrase_Zn-bd_dom_N"/>
</dbReference>
<keyword evidence="9" id="KW-0862">Zinc</keyword>
<evidence type="ECO:0000259" key="10">
    <source>
        <dbReference type="PROSITE" id="PS50876"/>
    </source>
</evidence>
<dbReference type="AlphaFoldDB" id="A0A093PZ17"/>
<gene>
    <name evidence="13" type="ORF">N305_11275</name>
</gene>
<reference evidence="13 14" key="1">
    <citation type="submission" date="2014-06" db="EMBL/GenBank/DDBJ databases">
        <title>Genome evolution of avian class.</title>
        <authorList>
            <person name="Zhang G."/>
            <person name="Li C."/>
        </authorList>
    </citation>
    <scope>NUCLEOTIDE SEQUENCE [LARGE SCALE GENOMIC DNA]</scope>
    <source>
        <strain evidence="13">BGI_N305</strain>
    </source>
</reference>
<keyword evidence="3" id="KW-0548">Nucleotidyltransferase</keyword>
<dbReference type="Gene3D" id="3.30.420.10">
    <property type="entry name" value="Ribonuclease H-like superfamily/Ribonuclease H"/>
    <property type="match status" value="2"/>
</dbReference>
<evidence type="ECO:0000259" key="12">
    <source>
        <dbReference type="PROSITE" id="PS50994"/>
    </source>
</evidence>
<evidence type="ECO:0000256" key="1">
    <source>
        <dbReference type="ARBA" id="ARBA00012493"/>
    </source>
</evidence>
<evidence type="ECO:0000256" key="2">
    <source>
        <dbReference type="ARBA" id="ARBA00022679"/>
    </source>
</evidence>
<dbReference type="PROSITE" id="PS50879">
    <property type="entry name" value="RNASE_H_1"/>
    <property type="match status" value="1"/>
</dbReference>
<keyword evidence="7" id="KW-0378">Hydrolase</keyword>
<dbReference type="InterPro" id="IPR036397">
    <property type="entry name" value="RNaseH_sf"/>
</dbReference>
<dbReference type="GO" id="GO:0035613">
    <property type="term" value="F:RNA stem-loop binding"/>
    <property type="evidence" value="ECO:0007669"/>
    <property type="project" value="TreeGrafter"/>
</dbReference>
<dbReference type="EMBL" id="KL670500">
    <property type="protein sequence ID" value="KFW79465.1"/>
    <property type="molecule type" value="Genomic_DNA"/>
</dbReference>
<dbReference type="InterPro" id="IPR001584">
    <property type="entry name" value="Integrase_cat-core"/>
</dbReference>
<keyword evidence="8" id="KW-0695">RNA-directed DNA polymerase</keyword>
<keyword evidence="4" id="KW-0540">Nuclease</keyword>
<accession>A0A093PZ17</accession>
<dbReference type="EC" id="2.7.7.49" evidence="1"/>
<keyword evidence="6" id="KW-0255">Endonuclease</keyword>
<evidence type="ECO:0000256" key="7">
    <source>
        <dbReference type="ARBA" id="ARBA00022801"/>
    </source>
</evidence>
<dbReference type="Pfam" id="PF00075">
    <property type="entry name" value="RNase_H"/>
    <property type="match status" value="1"/>
</dbReference>
<proteinExistence type="predicted"/>
<name>A0A093PZ17_9PASS</name>